<feature type="binding site" evidence="9">
    <location>
        <begin position="40"/>
        <end position="44"/>
    </location>
    <ligand>
        <name>4-amino-2-methyl-5-(diphosphooxymethyl)pyrimidine</name>
        <dbReference type="ChEBI" id="CHEBI:57841"/>
    </ligand>
</feature>
<comment type="caution">
    <text evidence="13">The sequence shown here is derived from an EMBL/GenBank/DDBJ whole genome shotgun (WGS) entry which is preliminary data.</text>
</comment>
<evidence type="ECO:0000256" key="7">
    <source>
        <dbReference type="ARBA" id="ARBA00047851"/>
    </source>
</evidence>
<dbReference type="CDD" id="cd00564">
    <property type="entry name" value="TMP_TenI"/>
    <property type="match status" value="1"/>
</dbReference>
<feature type="binding site" evidence="9">
    <location>
        <begin position="187"/>
        <end position="188"/>
    </location>
    <ligand>
        <name>2-[(2R,5Z)-2-carboxy-4-methylthiazol-5(2H)-ylidene]ethyl phosphate</name>
        <dbReference type="ChEBI" id="CHEBI:62899"/>
    </ligand>
</feature>
<evidence type="ECO:0000256" key="4">
    <source>
        <dbReference type="ARBA" id="ARBA00022842"/>
    </source>
</evidence>
<gene>
    <name evidence="9" type="primary">thiE</name>
    <name evidence="13" type="ORF">J2Z34_001863</name>
</gene>
<dbReference type="EMBL" id="JAGGKC010000014">
    <property type="protein sequence ID" value="MBP1919374.1"/>
    <property type="molecule type" value="Genomic_DNA"/>
</dbReference>
<dbReference type="SUPFAM" id="SSF51391">
    <property type="entry name" value="Thiamin phosphate synthase"/>
    <property type="match status" value="1"/>
</dbReference>
<evidence type="ECO:0000256" key="5">
    <source>
        <dbReference type="ARBA" id="ARBA00022977"/>
    </source>
</evidence>
<keyword evidence="14" id="KW-1185">Reference proteome</keyword>
<feature type="binding site" evidence="9">
    <location>
        <position position="140"/>
    </location>
    <ligand>
        <name>4-amino-2-methyl-5-(diphosphooxymethyl)pyrimidine</name>
        <dbReference type="ChEBI" id="CHEBI:57841"/>
    </ligand>
</feature>
<dbReference type="InterPro" id="IPR013785">
    <property type="entry name" value="Aldolase_TIM"/>
</dbReference>
<evidence type="ECO:0000256" key="9">
    <source>
        <dbReference type="HAMAP-Rule" id="MF_00097"/>
    </source>
</evidence>
<evidence type="ECO:0000256" key="2">
    <source>
        <dbReference type="ARBA" id="ARBA00022679"/>
    </source>
</evidence>
<accession>A0ABS4G497</accession>
<dbReference type="InterPro" id="IPR022998">
    <property type="entry name" value="ThiamineP_synth_TenI"/>
</dbReference>
<feature type="binding site" evidence="9">
    <location>
        <position position="92"/>
    </location>
    <ligand>
        <name>Mg(2+)</name>
        <dbReference type="ChEBI" id="CHEBI:18420"/>
    </ligand>
</feature>
<feature type="binding site" evidence="9">
    <location>
        <begin position="137"/>
        <end position="139"/>
    </location>
    <ligand>
        <name>2-[(2R,5Z)-2-carboxy-4-methylthiazol-5(2H)-ylidene]ethyl phosphate</name>
        <dbReference type="ChEBI" id="CHEBI:62899"/>
    </ligand>
</feature>
<keyword evidence="4 9" id="KW-0460">Magnesium</keyword>
<comment type="catalytic activity">
    <reaction evidence="6 9 10">
        <text>4-methyl-5-(2-phosphooxyethyl)-thiazole + 4-amino-2-methyl-5-(diphosphooxymethyl)pyrimidine + H(+) = thiamine phosphate + diphosphate</text>
        <dbReference type="Rhea" id="RHEA:22328"/>
        <dbReference type="ChEBI" id="CHEBI:15378"/>
        <dbReference type="ChEBI" id="CHEBI:33019"/>
        <dbReference type="ChEBI" id="CHEBI:37575"/>
        <dbReference type="ChEBI" id="CHEBI:57841"/>
        <dbReference type="ChEBI" id="CHEBI:58296"/>
        <dbReference type="EC" id="2.5.1.3"/>
    </reaction>
</comment>
<evidence type="ECO:0000313" key="14">
    <source>
        <dbReference type="Proteomes" id="UP001519271"/>
    </source>
</evidence>
<dbReference type="PANTHER" id="PTHR20857">
    <property type="entry name" value="THIAMINE-PHOSPHATE PYROPHOSPHORYLASE"/>
    <property type="match status" value="1"/>
</dbReference>
<dbReference type="Gene3D" id="3.20.20.70">
    <property type="entry name" value="Aldolase class I"/>
    <property type="match status" value="1"/>
</dbReference>
<dbReference type="PANTHER" id="PTHR20857:SF15">
    <property type="entry name" value="THIAMINE-PHOSPHATE SYNTHASE"/>
    <property type="match status" value="1"/>
</dbReference>
<feature type="binding site" evidence="9">
    <location>
        <position position="111"/>
    </location>
    <ligand>
        <name>4-amino-2-methyl-5-(diphosphooxymethyl)pyrimidine</name>
        <dbReference type="ChEBI" id="CHEBI:57841"/>
    </ligand>
</feature>
<dbReference type="InterPro" id="IPR034291">
    <property type="entry name" value="TMP_synthase"/>
</dbReference>
<evidence type="ECO:0000256" key="10">
    <source>
        <dbReference type="RuleBase" id="RU003826"/>
    </source>
</evidence>
<comment type="similarity">
    <text evidence="9 10">Belongs to the thiamine-phosphate synthase family.</text>
</comment>
<dbReference type="RefSeq" id="WP_209459575.1">
    <property type="nucleotide sequence ID" value="NZ_JAGGKC010000014.1"/>
</dbReference>
<dbReference type="EC" id="2.5.1.3" evidence="9"/>
<feature type="binding site" evidence="9">
    <location>
        <position position="73"/>
    </location>
    <ligand>
        <name>Mg(2+)</name>
        <dbReference type="ChEBI" id="CHEBI:18420"/>
    </ligand>
</feature>
<keyword evidence="5 9" id="KW-0784">Thiamine biosynthesis</keyword>
<feature type="binding site" evidence="9">
    <location>
        <position position="167"/>
    </location>
    <ligand>
        <name>2-[(2R,5Z)-2-carboxy-4-methylthiazol-5(2H)-ylidene]ethyl phosphate</name>
        <dbReference type="ChEBI" id="CHEBI:62899"/>
    </ligand>
</feature>
<evidence type="ECO:0000259" key="12">
    <source>
        <dbReference type="Pfam" id="PF02581"/>
    </source>
</evidence>
<organism evidence="13 14">
    <name type="scientific">Youngiibacter multivorans</name>
    <dbReference type="NCBI Taxonomy" id="937251"/>
    <lineage>
        <taxon>Bacteria</taxon>
        <taxon>Bacillati</taxon>
        <taxon>Bacillota</taxon>
        <taxon>Clostridia</taxon>
        <taxon>Eubacteriales</taxon>
        <taxon>Clostridiaceae</taxon>
        <taxon>Youngiibacter</taxon>
    </lineage>
</organism>
<comment type="catalytic activity">
    <reaction evidence="7 9 10">
        <text>2-(2-carboxy-4-methylthiazol-5-yl)ethyl phosphate + 4-amino-2-methyl-5-(diphosphooxymethyl)pyrimidine + 2 H(+) = thiamine phosphate + CO2 + diphosphate</text>
        <dbReference type="Rhea" id="RHEA:47848"/>
        <dbReference type="ChEBI" id="CHEBI:15378"/>
        <dbReference type="ChEBI" id="CHEBI:16526"/>
        <dbReference type="ChEBI" id="CHEBI:33019"/>
        <dbReference type="ChEBI" id="CHEBI:37575"/>
        <dbReference type="ChEBI" id="CHEBI:57841"/>
        <dbReference type="ChEBI" id="CHEBI:62890"/>
        <dbReference type="EC" id="2.5.1.3"/>
    </reaction>
</comment>
<dbReference type="HAMAP" id="MF_00097">
    <property type="entry name" value="TMP_synthase"/>
    <property type="match status" value="1"/>
</dbReference>
<proteinExistence type="inferred from homology"/>
<dbReference type="InterPro" id="IPR036206">
    <property type="entry name" value="ThiamineP_synth_sf"/>
</dbReference>
<name>A0ABS4G497_9CLOT</name>
<comment type="function">
    <text evidence="9">Condenses 4-methyl-5-(beta-hydroxyethyl)thiazole monophosphate (THZ-P) and 2-methyl-4-amino-5-hydroxymethyl pyrimidine pyrophosphate (HMP-PP) to form thiamine monophosphate (TMP).</text>
</comment>
<protein>
    <recommendedName>
        <fullName evidence="9">Thiamine-phosphate synthase</fullName>
        <shortName evidence="9">TP synthase</shortName>
        <shortName evidence="9">TPS</shortName>
        <ecNumber evidence="9">2.5.1.3</ecNumber>
    </recommendedName>
    <alternativeName>
        <fullName evidence="9">Thiamine-phosphate pyrophosphorylase</fullName>
        <shortName evidence="9">TMP pyrophosphorylase</shortName>
        <shortName evidence="9">TMP-PPase</shortName>
    </alternativeName>
</protein>
<feature type="binding site" evidence="9">
    <location>
        <position position="72"/>
    </location>
    <ligand>
        <name>4-amino-2-methyl-5-(diphosphooxymethyl)pyrimidine</name>
        <dbReference type="ChEBI" id="CHEBI:57841"/>
    </ligand>
</feature>
<evidence type="ECO:0000256" key="1">
    <source>
        <dbReference type="ARBA" id="ARBA00005165"/>
    </source>
</evidence>
<dbReference type="NCBIfam" id="TIGR00693">
    <property type="entry name" value="thiE"/>
    <property type="match status" value="1"/>
</dbReference>
<dbReference type="Pfam" id="PF02581">
    <property type="entry name" value="TMP-TENI"/>
    <property type="match status" value="1"/>
</dbReference>
<evidence type="ECO:0000256" key="8">
    <source>
        <dbReference type="ARBA" id="ARBA00047883"/>
    </source>
</evidence>
<feature type="domain" description="Thiamine phosphate synthase/TenI" evidence="12">
    <location>
        <begin position="10"/>
        <end position="190"/>
    </location>
</feature>
<sequence length="212" mass="22283">MRLDKHSLLLYAVTDRRDLGDMELAEAVRLAIEGGTTMIQLREKDLSSEEYAKLGLGILDVCRRSGVPLIVNDDVEAALMLEAEGVHVGQSDLDAKSVREIIGGRMILGVSAETVEQARKAEAEGADYIGVGAMFSTSTKSDAGLVDIETLRDICSSVSIPVVAIGGISKDNLHLLAGTGIAGISVVSAIFSAKCPKKAAKELAAGMEVLLT</sequence>
<dbReference type="GO" id="GO:0004789">
    <property type="term" value="F:thiamine-phosphate diphosphorylase activity"/>
    <property type="evidence" value="ECO:0007669"/>
    <property type="project" value="UniProtKB-EC"/>
</dbReference>
<evidence type="ECO:0000256" key="6">
    <source>
        <dbReference type="ARBA" id="ARBA00047334"/>
    </source>
</evidence>
<evidence type="ECO:0000256" key="3">
    <source>
        <dbReference type="ARBA" id="ARBA00022723"/>
    </source>
</evidence>
<comment type="cofactor">
    <cofactor evidence="9">
        <name>Mg(2+)</name>
        <dbReference type="ChEBI" id="CHEBI:18420"/>
    </cofactor>
    <text evidence="9">Binds 1 Mg(2+) ion per subunit.</text>
</comment>
<keyword evidence="2 9" id="KW-0808">Transferase</keyword>
<evidence type="ECO:0000256" key="11">
    <source>
        <dbReference type="RuleBase" id="RU004253"/>
    </source>
</evidence>
<evidence type="ECO:0000313" key="13">
    <source>
        <dbReference type="EMBL" id="MBP1919374.1"/>
    </source>
</evidence>
<keyword evidence="3 9" id="KW-0479">Metal-binding</keyword>
<reference evidence="13 14" key="1">
    <citation type="submission" date="2021-03" db="EMBL/GenBank/DDBJ databases">
        <title>Genomic Encyclopedia of Type Strains, Phase IV (KMG-IV): sequencing the most valuable type-strain genomes for metagenomic binning, comparative biology and taxonomic classification.</title>
        <authorList>
            <person name="Goeker M."/>
        </authorList>
    </citation>
    <scope>NUCLEOTIDE SEQUENCE [LARGE SCALE GENOMIC DNA]</scope>
    <source>
        <strain evidence="13 14">DSM 6139</strain>
    </source>
</reference>
<dbReference type="Proteomes" id="UP001519271">
    <property type="component" value="Unassembled WGS sequence"/>
</dbReference>
<comment type="pathway">
    <text evidence="1 9 11">Cofactor biosynthesis; thiamine diphosphate biosynthesis; thiamine phosphate from 4-amino-2-methyl-5-diphosphomethylpyrimidine and 4-methyl-5-(2-phosphoethyl)-thiazole: step 1/1.</text>
</comment>
<comment type="catalytic activity">
    <reaction evidence="8 9 10">
        <text>2-[(2R,5Z)-2-carboxy-4-methylthiazol-5(2H)-ylidene]ethyl phosphate + 4-amino-2-methyl-5-(diphosphooxymethyl)pyrimidine + 2 H(+) = thiamine phosphate + CO2 + diphosphate</text>
        <dbReference type="Rhea" id="RHEA:47844"/>
        <dbReference type="ChEBI" id="CHEBI:15378"/>
        <dbReference type="ChEBI" id="CHEBI:16526"/>
        <dbReference type="ChEBI" id="CHEBI:33019"/>
        <dbReference type="ChEBI" id="CHEBI:37575"/>
        <dbReference type="ChEBI" id="CHEBI:57841"/>
        <dbReference type="ChEBI" id="CHEBI:62899"/>
        <dbReference type="EC" id="2.5.1.3"/>
    </reaction>
</comment>